<evidence type="ECO:0000256" key="1">
    <source>
        <dbReference type="ARBA" id="ARBA00022670"/>
    </source>
</evidence>
<dbReference type="PANTHER" id="PTHR24276:SF94">
    <property type="entry name" value="AT20289P-RELATED"/>
    <property type="match status" value="1"/>
</dbReference>
<dbReference type="OrthoDB" id="7452977at2759"/>
<dbReference type="InterPro" id="IPR043504">
    <property type="entry name" value="Peptidase_S1_PA_chymotrypsin"/>
</dbReference>
<name>A0A7E5WNV7_TRINI</name>
<evidence type="ECO:0000313" key="8">
    <source>
        <dbReference type="RefSeq" id="XP_026742364.1"/>
    </source>
</evidence>
<dbReference type="PROSITE" id="PS50240">
    <property type="entry name" value="TRYPSIN_DOM"/>
    <property type="match status" value="1"/>
</dbReference>
<evidence type="ECO:0000256" key="5">
    <source>
        <dbReference type="SAM" id="SignalP"/>
    </source>
</evidence>
<dbReference type="InterPro" id="IPR018114">
    <property type="entry name" value="TRYPSIN_HIS"/>
</dbReference>
<dbReference type="KEGG" id="tnl:113504306"/>
<dbReference type="Pfam" id="PF00089">
    <property type="entry name" value="Trypsin"/>
    <property type="match status" value="1"/>
</dbReference>
<dbReference type="InterPro" id="IPR009003">
    <property type="entry name" value="Peptidase_S1_PA"/>
</dbReference>
<dbReference type="InParanoid" id="A0A7E5WNV7"/>
<evidence type="ECO:0000313" key="7">
    <source>
        <dbReference type="Proteomes" id="UP000322000"/>
    </source>
</evidence>
<evidence type="ECO:0000256" key="3">
    <source>
        <dbReference type="ARBA" id="ARBA00022825"/>
    </source>
</evidence>
<dbReference type="SUPFAM" id="SSF50494">
    <property type="entry name" value="Trypsin-like serine proteases"/>
    <property type="match status" value="1"/>
</dbReference>
<proteinExistence type="predicted"/>
<dbReference type="Proteomes" id="UP000322000">
    <property type="component" value="Chromosome 21"/>
</dbReference>
<gene>
    <name evidence="8" type="primary">LOC113504306</name>
</gene>
<dbReference type="Gene3D" id="2.40.10.10">
    <property type="entry name" value="Trypsin-like serine proteases"/>
    <property type="match status" value="1"/>
</dbReference>
<sequence>MNYIVSTLILFFLLRVDGVPSGFRILSNRKAYVHEYPFIVKLERQVIISGISDVDAADSVHICTGTALSTTLTLTAGHCIDSTNPSKVLTNNLRIKCVIRYGIAGTETVDLMSTIRHPSYKDRPRSFQNDIGLLRTTAMRLNQFGTLSPLDINMVGGQEISFVGYESFYENSSLIAPSRRQISYPKKVLRAKIIRSDTRNATTVPGVCVIRRCVPSSVQVCPEASGSPMLHASGIVGINTWD</sequence>
<keyword evidence="1" id="KW-0645">Protease</keyword>
<evidence type="ECO:0000259" key="6">
    <source>
        <dbReference type="PROSITE" id="PS50240"/>
    </source>
</evidence>
<keyword evidence="7" id="KW-1185">Reference proteome</keyword>
<organism evidence="7 8">
    <name type="scientific">Trichoplusia ni</name>
    <name type="common">Cabbage looper</name>
    <dbReference type="NCBI Taxonomy" id="7111"/>
    <lineage>
        <taxon>Eukaryota</taxon>
        <taxon>Metazoa</taxon>
        <taxon>Ecdysozoa</taxon>
        <taxon>Arthropoda</taxon>
        <taxon>Hexapoda</taxon>
        <taxon>Insecta</taxon>
        <taxon>Pterygota</taxon>
        <taxon>Neoptera</taxon>
        <taxon>Endopterygota</taxon>
        <taxon>Lepidoptera</taxon>
        <taxon>Glossata</taxon>
        <taxon>Ditrysia</taxon>
        <taxon>Noctuoidea</taxon>
        <taxon>Noctuidae</taxon>
        <taxon>Plusiinae</taxon>
        <taxon>Trichoplusia</taxon>
    </lineage>
</organism>
<keyword evidence="2" id="KW-0378">Hydrolase</keyword>
<dbReference type="GO" id="GO:0004252">
    <property type="term" value="F:serine-type endopeptidase activity"/>
    <property type="evidence" value="ECO:0007669"/>
    <property type="project" value="InterPro"/>
</dbReference>
<dbReference type="GeneID" id="113504306"/>
<accession>A0A7E5WNV7</accession>
<feature type="chain" id="PRO_5028844429" evidence="5">
    <location>
        <begin position="19"/>
        <end position="242"/>
    </location>
</feature>
<dbReference type="GO" id="GO:0006508">
    <property type="term" value="P:proteolysis"/>
    <property type="evidence" value="ECO:0007669"/>
    <property type="project" value="UniProtKB-KW"/>
</dbReference>
<keyword evidence="5" id="KW-0732">Signal</keyword>
<dbReference type="InterPro" id="IPR050430">
    <property type="entry name" value="Peptidase_S1"/>
</dbReference>
<evidence type="ECO:0000256" key="4">
    <source>
        <dbReference type="ARBA" id="ARBA00023157"/>
    </source>
</evidence>
<protein>
    <submittedName>
        <fullName evidence="8">Trypsin beta-like</fullName>
    </submittedName>
</protein>
<dbReference type="RefSeq" id="XP_026742364.1">
    <property type="nucleotide sequence ID" value="XM_026886563.1"/>
</dbReference>
<keyword evidence="3" id="KW-0720">Serine protease</keyword>
<reference evidence="8" key="1">
    <citation type="submission" date="2025-08" db="UniProtKB">
        <authorList>
            <consortium name="RefSeq"/>
        </authorList>
    </citation>
    <scope>IDENTIFICATION</scope>
</reference>
<dbReference type="PANTHER" id="PTHR24276">
    <property type="entry name" value="POLYSERASE-RELATED"/>
    <property type="match status" value="1"/>
</dbReference>
<keyword evidence="4" id="KW-1015">Disulfide bond</keyword>
<feature type="domain" description="Peptidase S1" evidence="6">
    <location>
        <begin position="25"/>
        <end position="242"/>
    </location>
</feature>
<dbReference type="InterPro" id="IPR001254">
    <property type="entry name" value="Trypsin_dom"/>
</dbReference>
<feature type="signal peptide" evidence="5">
    <location>
        <begin position="1"/>
        <end position="18"/>
    </location>
</feature>
<evidence type="ECO:0000256" key="2">
    <source>
        <dbReference type="ARBA" id="ARBA00022801"/>
    </source>
</evidence>
<dbReference type="AlphaFoldDB" id="A0A7E5WNV7"/>
<dbReference type="PROSITE" id="PS00134">
    <property type="entry name" value="TRYPSIN_HIS"/>
    <property type="match status" value="1"/>
</dbReference>